<accession>A0A3P6T6X9</accession>
<dbReference type="PANTHER" id="PTHR12889">
    <property type="entry name" value="GAMMA-SECRETASE SUBUNIT APH-1"/>
    <property type="match status" value="1"/>
</dbReference>
<keyword evidence="3 7" id="KW-0812">Transmembrane</keyword>
<dbReference type="InterPro" id="IPR009294">
    <property type="entry name" value="Aph-1"/>
</dbReference>
<evidence type="ECO:0000313" key="8">
    <source>
        <dbReference type="EMBL" id="VDK83802.1"/>
    </source>
</evidence>
<evidence type="ECO:0000256" key="6">
    <source>
        <dbReference type="ARBA" id="ARBA00023136"/>
    </source>
</evidence>
<dbReference type="STRING" id="42156.A0A3P6T6X9"/>
<name>A0A3P6T6X9_LITSI</name>
<evidence type="ECO:0000313" key="9">
    <source>
        <dbReference type="Proteomes" id="UP000277928"/>
    </source>
</evidence>
<dbReference type="GO" id="GO:0007219">
    <property type="term" value="P:Notch signaling pathway"/>
    <property type="evidence" value="ECO:0007669"/>
    <property type="project" value="UniProtKB-KW"/>
</dbReference>
<dbReference type="GO" id="GO:0016485">
    <property type="term" value="P:protein processing"/>
    <property type="evidence" value="ECO:0007669"/>
    <property type="project" value="InterPro"/>
</dbReference>
<keyword evidence="9" id="KW-1185">Reference proteome</keyword>
<comment type="similarity">
    <text evidence="2">Belongs to the APH-1 family.</text>
</comment>
<dbReference type="Proteomes" id="UP000277928">
    <property type="component" value="Unassembled WGS sequence"/>
</dbReference>
<gene>
    <name evidence="8" type="ORF">NLS_LOCUS6365</name>
</gene>
<proteinExistence type="inferred from homology"/>
<feature type="transmembrane region" description="Helical" evidence="7">
    <location>
        <begin position="185"/>
        <end position="206"/>
    </location>
</feature>
<organism evidence="8 9">
    <name type="scientific">Litomosoides sigmodontis</name>
    <name type="common">Filarial nematode worm</name>
    <dbReference type="NCBI Taxonomy" id="42156"/>
    <lineage>
        <taxon>Eukaryota</taxon>
        <taxon>Metazoa</taxon>
        <taxon>Ecdysozoa</taxon>
        <taxon>Nematoda</taxon>
        <taxon>Chromadorea</taxon>
        <taxon>Rhabditida</taxon>
        <taxon>Spirurina</taxon>
        <taxon>Spiruromorpha</taxon>
        <taxon>Filarioidea</taxon>
        <taxon>Onchocercidae</taxon>
        <taxon>Litomosoides</taxon>
    </lineage>
</organism>
<dbReference type="Pfam" id="PF06105">
    <property type="entry name" value="Aph-1"/>
    <property type="match status" value="1"/>
</dbReference>
<feature type="transmembrane region" description="Helical" evidence="7">
    <location>
        <begin position="243"/>
        <end position="266"/>
    </location>
</feature>
<keyword evidence="5 7" id="KW-1133">Transmembrane helix</keyword>
<evidence type="ECO:0000256" key="1">
    <source>
        <dbReference type="ARBA" id="ARBA00004141"/>
    </source>
</evidence>
<evidence type="ECO:0000256" key="4">
    <source>
        <dbReference type="ARBA" id="ARBA00022976"/>
    </source>
</evidence>
<evidence type="ECO:0008006" key="10">
    <source>
        <dbReference type="Google" id="ProtNLM"/>
    </source>
</evidence>
<dbReference type="OMA" id="PTYIIMF"/>
<dbReference type="OrthoDB" id="6507463at2759"/>
<comment type="subcellular location">
    <subcellularLocation>
        <location evidence="1">Membrane</location>
        <topology evidence="1">Multi-pass membrane protein</topology>
    </subcellularLocation>
</comment>
<sequence>MRTVVVEGKNHRTRMTVLAGIGYLLIAFSPSVVIFRRVIASDPLRIVLFVLGAFFWLLSLLLSACVWFAMVPFREYLVFAIAVSVALQEGARLLHFILLKKAQKGLDHMSVADQRTTGVHTLRHARHVLATVCGLGMGVMAALFLIINVIADFWGNGTVGLPASVPYVSDRFTTKLLPNDQNFPITYSISACMVTLCHVFWTVLFWDGCHKKGTTSTWWMGICLAIASHYAMSALSFGNRTKYQVAVMCMQGVIVVVNAVISLLVMDVTWSILKRKTKLAFCRLFCIRGCSSESTNVSISRFENPANDGCDTLHIST</sequence>
<dbReference type="EMBL" id="UYRX01000555">
    <property type="protein sequence ID" value="VDK83802.1"/>
    <property type="molecule type" value="Genomic_DNA"/>
</dbReference>
<dbReference type="AlphaFoldDB" id="A0A3P6T6X9"/>
<keyword evidence="4" id="KW-0914">Notch signaling pathway</keyword>
<evidence type="ECO:0000256" key="7">
    <source>
        <dbReference type="SAM" id="Phobius"/>
    </source>
</evidence>
<feature type="transmembrane region" description="Helical" evidence="7">
    <location>
        <begin position="47"/>
        <end position="70"/>
    </location>
</feature>
<keyword evidence="6 7" id="KW-0472">Membrane</keyword>
<dbReference type="GO" id="GO:0016020">
    <property type="term" value="C:membrane"/>
    <property type="evidence" value="ECO:0007669"/>
    <property type="project" value="UniProtKB-SubCell"/>
</dbReference>
<reference evidence="8 9" key="1">
    <citation type="submission" date="2018-08" db="EMBL/GenBank/DDBJ databases">
        <authorList>
            <person name="Laetsch R D."/>
            <person name="Stevens L."/>
            <person name="Kumar S."/>
            <person name="Blaxter L. M."/>
        </authorList>
    </citation>
    <scope>NUCLEOTIDE SEQUENCE [LARGE SCALE GENOMIC DNA]</scope>
</reference>
<feature type="transmembrane region" description="Helical" evidence="7">
    <location>
        <begin position="15"/>
        <end position="35"/>
    </location>
</feature>
<evidence type="ECO:0000256" key="5">
    <source>
        <dbReference type="ARBA" id="ARBA00022989"/>
    </source>
</evidence>
<feature type="transmembrane region" description="Helical" evidence="7">
    <location>
        <begin position="218"/>
        <end position="237"/>
    </location>
</feature>
<evidence type="ECO:0000256" key="2">
    <source>
        <dbReference type="ARBA" id="ARBA00005577"/>
    </source>
</evidence>
<evidence type="ECO:0000256" key="3">
    <source>
        <dbReference type="ARBA" id="ARBA00022692"/>
    </source>
</evidence>
<feature type="transmembrane region" description="Helical" evidence="7">
    <location>
        <begin position="76"/>
        <end position="99"/>
    </location>
</feature>
<protein>
    <recommendedName>
        <fullName evidence="10">Gamma-secretase subunit aph-1</fullName>
    </recommendedName>
</protein>
<feature type="transmembrane region" description="Helical" evidence="7">
    <location>
        <begin position="128"/>
        <end position="151"/>
    </location>
</feature>